<proteinExistence type="predicted"/>
<dbReference type="InterPro" id="IPR023473">
    <property type="entry name" value="AMMECR1"/>
</dbReference>
<feature type="compositionally biased region" description="Low complexity" evidence="1">
    <location>
        <begin position="76"/>
        <end position="119"/>
    </location>
</feature>
<dbReference type="PANTHER" id="PTHR13016">
    <property type="entry name" value="AMMECR1 HOMOLOG"/>
    <property type="match status" value="1"/>
</dbReference>
<dbReference type="EMBL" id="JAGMVJ010000001">
    <property type="protein sequence ID" value="KAH7095060.1"/>
    <property type="molecule type" value="Genomic_DNA"/>
</dbReference>
<dbReference type="Proteomes" id="UP000813461">
    <property type="component" value="Unassembled WGS sequence"/>
</dbReference>
<comment type="caution">
    <text evidence="3">The sequence shown here is derived from an EMBL/GenBank/DDBJ whole genome shotgun (WGS) entry which is preliminary data.</text>
</comment>
<feature type="compositionally biased region" description="Acidic residues" evidence="1">
    <location>
        <begin position="47"/>
        <end position="56"/>
    </location>
</feature>
<dbReference type="PROSITE" id="PS51112">
    <property type="entry name" value="AMMECR1"/>
    <property type="match status" value="1"/>
</dbReference>
<evidence type="ECO:0000313" key="3">
    <source>
        <dbReference type="EMBL" id="KAH7095060.1"/>
    </source>
</evidence>
<feature type="region of interest" description="Disordered" evidence="1">
    <location>
        <begin position="38"/>
        <end position="119"/>
    </location>
</feature>
<dbReference type="AlphaFoldDB" id="A0A8K0RHH7"/>
<gene>
    <name evidence="3" type="ORF">FB567DRAFT_19799</name>
</gene>
<evidence type="ECO:0000256" key="1">
    <source>
        <dbReference type="SAM" id="MobiDB-lite"/>
    </source>
</evidence>
<keyword evidence="4" id="KW-1185">Reference proteome</keyword>
<dbReference type="SUPFAM" id="SSF143447">
    <property type="entry name" value="AMMECR1-like"/>
    <property type="match status" value="1"/>
</dbReference>
<accession>A0A8K0RHH7</accession>
<sequence length="301" mass="33255">MATQGHCAYCFESLAASLEKRPGLSLRQVEALWKKYNADPTTTEALEPPEDAESEESSALSPPDTTDSTYKPAAISRLLAPSPSTASSSSLQSASSTPSGISEASSATSKSSSSSRNNIISKLQQAEQETVEDSPLFVTWNTVSKSGDRRLRGCIGTFEAQELDEGLKSYALTSAFDDTRFNPISARELASLECAVTLLTNFEPASHSLDWDLGTHGLRISFTHHNRRYGATYLPDVAKEQGWTKEETLVSLMRKAGWSGRKDEWKKVDLNVVRYQGKKVSLTYPEWKEWRSWVEEEIADV</sequence>
<dbReference type="NCBIfam" id="TIGR00296">
    <property type="entry name" value="TIGR00296 family protein"/>
    <property type="match status" value="1"/>
</dbReference>
<dbReference type="InterPro" id="IPR027485">
    <property type="entry name" value="AMMECR1_N"/>
</dbReference>
<dbReference type="Gene3D" id="3.30.700.20">
    <property type="entry name" value="Hypothetical protein ph0010, domain 1"/>
    <property type="match status" value="1"/>
</dbReference>
<dbReference type="InterPro" id="IPR002733">
    <property type="entry name" value="AMMECR1_domain"/>
</dbReference>
<name>A0A8K0RHH7_9PLEO</name>
<feature type="domain" description="AMMECR1" evidence="2">
    <location>
        <begin position="95"/>
        <end position="291"/>
    </location>
</feature>
<dbReference type="PANTHER" id="PTHR13016:SF0">
    <property type="entry name" value="AMME SYNDROME CANDIDATE GENE 1 PROTEIN"/>
    <property type="match status" value="1"/>
</dbReference>
<evidence type="ECO:0000313" key="4">
    <source>
        <dbReference type="Proteomes" id="UP000813461"/>
    </source>
</evidence>
<organism evidence="3 4">
    <name type="scientific">Paraphoma chrysanthemicola</name>
    <dbReference type="NCBI Taxonomy" id="798071"/>
    <lineage>
        <taxon>Eukaryota</taxon>
        <taxon>Fungi</taxon>
        <taxon>Dikarya</taxon>
        <taxon>Ascomycota</taxon>
        <taxon>Pezizomycotina</taxon>
        <taxon>Dothideomycetes</taxon>
        <taxon>Pleosporomycetidae</taxon>
        <taxon>Pleosporales</taxon>
        <taxon>Pleosporineae</taxon>
        <taxon>Phaeosphaeriaceae</taxon>
        <taxon>Paraphoma</taxon>
    </lineage>
</organism>
<dbReference type="OrthoDB" id="24630at2759"/>
<reference evidence="3" key="1">
    <citation type="journal article" date="2021" name="Nat. Commun.">
        <title>Genetic determinants of endophytism in the Arabidopsis root mycobiome.</title>
        <authorList>
            <person name="Mesny F."/>
            <person name="Miyauchi S."/>
            <person name="Thiergart T."/>
            <person name="Pickel B."/>
            <person name="Atanasova L."/>
            <person name="Karlsson M."/>
            <person name="Huettel B."/>
            <person name="Barry K.W."/>
            <person name="Haridas S."/>
            <person name="Chen C."/>
            <person name="Bauer D."/>
            <person name="Andreopoulos W."/>
            <person name="Pangilinan J."/>
            <person name="LaButti K."/>
            <person name="Riley R."/>
            <person name="Lipzen A."/>
            <person name="Clum A."/>
            <person name="Drula E."/>
            <person name="Henrissat B."/>
            <person name="Kohler A."/>
            <person name="Grigoriev I.V."/>
            <person name="Martin F.M."/>
            <person name="Hacquard S."/>
        </authorList>
    </citation>
    <scope>NUCLEOTIDE SEQUENCE</scope>
    <source>
        <strain evidence="3">MPI-SDFR-AT-0120</strain>
    </source>
</reference>
<evidence type="ECO:0000259" key="2">
    <source>
        <dbReference type="PROSITE" id="PS51112"/>
    </source>
</evidence>
<dbReference type="Pfam" id="PF01871">
    <property type="entry name" value="AMMECR1"/>
    <property type="match status" value="1"/>
</dbReference>
<dbReference type="InterPro" id="IPR036071">
    <property type="entry name" value="AMMECR1_dom_sf"/>
</dbReference>
<protein>
    <submittedName>
        <fullName evidence="3">Ammecr1 family protein</fullName>
    </submittedName>
</protein>